<evidence type="ECO:0000313" key="2">
    <source>
        <dbReference type="EMBL" id="RQG98430.1"/>
    </source>
</evidence>
<dbReference type="Gene3D" id="3.90.1170.50">
    <property type="entry name" value="Aldehyde oxidase/xanthine dehydrogenase, a/b hammerhead"/>
    <property type="match status" value="1"/>
</dbReference>
<dbReference type="PANTHER" id="PTHR47495">
    <property type="entry name" value="ALDEHYDE DEHYDROGENASE"/>
    <property type="match status" value="1"/>
</dbReference>
<proteinExistence type="predicted"/>
<dbReference type="InterPro" id="IPR052516">
    <property type="entry name" value="N-heterocyclic_Hydroxylase"/>
</dbReference>
<feature type="domain" description="Aldehyde oxidase/xanthine dehydrogenase a/b hammerhead" evidence="1">
    <location>
        <begin position="236"/>
        <end position="312"/>
    </location>
</feature>
<name>A0A3N6MM31_NATCH</name>
<dbReference type="SUPFAM" id="SSF56003">
    <property type="entry name" value="Molybdenum cofactor-binding domain"/>
    <property type="match status" value="2"/>
</dbReference>
<organism evidence="2 3">
    <name type="scientific">Natrarchaeobius chitinivorans</name>
    <dbReference type="NCBI Taxonomy" id="1679083"/>
    <lineage>
        <taxon>Archaea</taxon>
        <taxon>Methanobacteriati</taxon>
        <taxon>Methanobacteriota</taxon>
        <taxon>Stenosarchaea group</taxon>
        <taxon>Halobacteria</taxon>
        <taxon>Halobacteriales</taxon>
        <taxon>Natrialbaceae</taxon>
        <taxon>Natrarchaeobius</taxon>
    </lineage>
</organism>
<dbReference type="InterPro" id="IPR037165">
    <property type="entry name" value="AldOxase/xan_DH_Mopterin-bd_sf"/>
</dbReference>
<evidence type="ECO:0000313" key="3">
    <source>
        <dbReference type="Proteomes" id="UP000281431"/>
    </source>
</evidence>
<dbReference type="GO" id="GO:0016491">
    <property type="term" value="F:oxidoreductase activity"/>
    <property type="evidence" value="ECO:0007669"/>
    <property type="project" value="InterPro"/>
</dbReference>
<evidence type="ECO:0000259" key="1">
    <source>
        <dbReference type="SMART" id="SM01008"/>
    </source>
</evidence>
<comment type="caution">
    <text evidence="2">The sequence shown here is derived from an EMBL/GenBank/DDBJ whole genome shotgun (WGS) entry which is preliminary data.</text>
</comment>
<dbReference type="EMBL" id="REFZ01000015">
    <property type="protein sequence ID" value="RQG98430.1"/>
    <property type="molecule type" value="Genomic_DNA"/>
</dbReference>
<dbReference type="PROSITE" id="PS51318">
    <property type="entry name" value="TAT"/>
    <property type="match status" value="1"/>
</dbReference>
<dbReference type="Gene3D" id="3.30.365.10">
    <property type="entry name" value="Aldehyde oxidase/xanthine dehydrogenase, molybdopterin binding domain"/>
    <property type="match status" value="4"/>
</dbReference>
<dbReference type="InterPro" id="IPR012368">
    <property type="entry name" value="OxRdtase_Mopterin-bd_su_IorB"/>
</dbReference>
<protein>
    <submittedName>
        <fullName evidence="2">Xanthine dehydrogenase family protein molybdopterin-binding subunit</fullName>
    </submittedName>
</protein>
<sequence>MSDETRMSRRRFVQSSALAVAFSLGTSAKTTVATTQEELPGSLEDNPELDSWIVIRDERVTVYTGKVELGQGIKTSLVQISADELDVDVDRIDLITAETERTPDEGYTAGSQSMEDSGTAITYAAAEVRQILLEAAADELDAEADQLSVDDGTVTDGNGNETTYWEIATEEALAGEASADVEPKPADEKEIVGEAMSRIDVPGKVLGEPSYVQDLRDTADVRGGVTIRDLPEEEIDARDEHEAQELLHGRVVRPSGYEAELESVDDEAVLEMEGVREVVRDGNFLGVVAETEWQAIQAREELVDAAEWSVEETLPGRENLWEHLREDEVDETIAEDEGNAEDALEDAAETLEAEYRRPYQMHASIGPSCAVAEIVADDQERELNVWTHSQGVYPLREALIELFEDEQMDDVRCTHLEGSGCYGHNGADDVAGDAALLSDAVDGQPVRVQWMREDEHRWEPYGSAMIMEVQGGLDDDGTIVGWDYDVWSYPHSTRPPGQPLLGGRQRENGIELRENDPIPLPTGGGTRNSIPLYEFENTRVTHHFLPEPDVRVSALRALGGYANVFALESFVDELAAAADADPVEFRLDHLEDERGREVIETAADAADWGDRELDDDQGMGIGFAQYKNLSAYCAVVAEVTVDDDSGEVTVDRAVAADDSGEIVNPDGVRQQIWGGIIQSASWTLYEDVDFDEEGPLDDDWSDYPIMTFPDVPEVEVELVDRPGEPYLGTGETSQGPTAAAIANAVSDAVDARVRQLPITAERVEDAME</sequence>
<dbReference type="InterPro" id="IPR006311">
    <property type="entry name" value="TAT_signal"/>
</dbReference>
<dbReference type="SUPFAM" id="SSF54665">
    <property type="entry name" value="CO dehydrogenase molybdoprotein N-domain-like"/>
    <property type="match status" value="1"/>
</dbReference>
<reference evidence="2 3" key="1">
    <citation type="submission" date="2018-10" db="EMBL/GenBank/DDBJ databases">
        <title>Natrarchaeobius chitinivorans gen. nov., sp. nov., and Natrarchaeobius haloalkaliphilus sp. nov., alkaliphilic, chitin-utilizing haloarchaea from hypersaline alkaline lakes.</title>
        <authorList>
            <person name="Sorokin D.Y."/>
            <person name="Elcheninov A.G."/>
            <person name="Kostrikina N.A."/>
            <person name="Bale N.J."/>
            <person name="Sinninghe Damste J.S."/>
            <person name="Khijniak T.V."/>
            <person name="Kublanov I.V."/>
            <person name="Toshchakov S.V."/>
        </authorList>
    </citation>
    <scope>NUCLEOTIDE SEQUENCE [LARGE SCALE GENOMIC DNA]</scope>
    <source>
        <strain evidence="2 3">AArcht7</strain>
    </source>
</reference>
<gene>
    <name evidence="2" type="ORF">EA472_17580</name>
</gene>
<keyword evidence="3" id="KW-1185">Reference proteome</keyword>
<dbReference type="AlphaFoldDB" id="A0A3N6MM31"/>
<dbReference type="Pfam" id="PF02738">
    <property type="entry name" value="MoCoBD_1"/>
    <property type="match status" value="1"/>
</dbReference>
<dbReference type="InterPro" id="IPR036856">
    <property type="entry name" value="Ald_Oxase/Xan_DH_a/b_sf"/>
</dbReference>
<dbReference type="Proteomes" id="UP000281431">
    <property type="component" value="Unassembled WGS sequence"/>
</dbReference>
<dbReference type="PIRSF" id="PIRSF036389">
    <property type="entry name" value="IOR_B"/>
    <property type="match status" value="1"/>
</dbReference>
<dbReference type="InterPro" id="IPR000674">
    <property type="entry name" value="Ald_Oxase/Xan_DH_a/b"/>
</dbReference>
<dbReference type="OrthoDB" id="57164at2157"/>
<dbReference type="SMART" id="SM01008">
    <property type="entry name" value="Ald_Xan_dh_C"/>
    <property type="match status" value="1"/>
</dbReference>
<dbReference type="InterPro" id="IPR008274">
    <property type="entry name" value="AldOxase/xan_DH_MoCoBD1"/>
</dbReference>
<dbReference type="InterPro" id="IPR046867">
    <property type="entry name" value="AldOxase/xan_DH_MoCoBD2"/>
</dbReference>
<dbReference type="PANTHER" id="PTHR47495:SF1">
    <property type="entry name" value="BLL3820 PROTEIN"/>
    <property type="match status" value="1"/>
</dbReference>
<accession>A0A3N6MM31</accession>
<dbReference type="Pfam" id="PF20256">
    <property type="entry name" value="MoCoBD_2"/>
    <property type="match status" value="2"/>
</dbReference>